<dbReference type="GO" id="GO:0033065">
    <property type="term" value="C:Rad51C-XRCC3 complex"/>
    <property type="evidence" value="ECO:0007669"/>
    <property type="project" value="TreeGrafter"/>
</dbReference>
<dbReference type="CDD" id="cd01393">
    <property type="entry name" value="RecA-like"/>
    <property type="match status" value="1"/>
</dbReference>
<dbReference type="GO" id="GO:0000707">
    <property type="term" value="P:meiotic DNA recombinase assembly"/>
    <property type="evidence" value="ECO:0007669"/>
    <property type="project" value="TreeGrafter"/>
</dbReference>
<feature type="domain" description="RecA family profile 1" evidence="9">
    <location>
        <begin position="33"/>
        <end position="240"/>
    </location>
</feature>
<evidence type="ECO:0000313" key="11">
    <source>
        <dbReference type="Proteomes" id="UP000452235"/>
    </source>
</evidence>
<evidence type="ECO:0000256" key="7">
    <source>
        <dbReference type="ARBA" id="ARBA00040674"/>
    </source>
</evidence>
<keyword evidence="5" id="KW-0234">DNA repair</keyword>
<dbReference type="GO" id="GO:0008821">
    <property type="term" value="F:crossover junction DNA endonuclease activity"/>
    <property type="evidence" value="ECO:0007669"/>
    <property type="project" value="TreeGrafter"/>
</dbReference>
<dbReference type="SMART" id="SM00382">
    <property type="entry name" value="AAA"/>
    <property type="match status" value="1"/>
</dbReference>
<dbReference type="InterPro" id="IPR020588">
    <property type="entry name" value="RecA_ATP-bd"/>
</dbReference>
<dbReference type="GO" id="GO:0033063">
    <property type="term" value="C:Rad51B-Rad51C-Rad51D-XRCC2 complex"/>
    <property type="evidence" value="ECO:0007669"/>
    <property type="project" value="TreeGrafter"/>
</dbReference>
<feature type="region of interest" description="Disordered" evidence="8">
    <location>
        <begin position="46"/>
        <end position="71"/>
    </location>
</feature>
<evidence type="ECO:0000256" key="5">
    <source>
        <dbReference type="ARBA" id="ARBA00023204"/>
    </source>
</evidence>
<comment type="caution">
    <text evidence="10">The sequence shown here is derived from an EMBL/GenBank/DDBJ whole genome shotgun (WGS) entry which is preliminary data.</text>
</comment>
<proteinExistence type="predicted"/>
<feature type="compositionally biased region" description="Polar residues" evidence="8">
    <location>
        <begin position="53"/>
        <end position="62"/>
    </location>
</feature>
<dbReference type="InterPro" id="IPR052093">
    <property type="entry name" value="HR_Repair_Mediator"/>
</dbReference>
<evidence type="ECO:0000256" key="1">
    <source>
        <dbReference type="ARBA" id="ARBA00004123"/>
    </source>
</evidence>
<reference evidence="10 11" key="1">
    <citation type="submission" date="2020-01" db="EMBL/GenBank/DDBJ databases">
        <title>Aspergillus terreus IFO 6365 whole genome shotgun sequence.</title>
        <authorList>
            <person name="Kanamasa S."/>
            <person name="Takahashi H."/>
        </authorList>
    </citation>
    <scope>NUCLEOTIDE SEQUENCE [LARGE SCALE GENOMIC DNA]</scope>
    <source>
        <strain evidence="10 11">IFO 6365</strain>
    </source>
</reference>
<evidence type="ECO:0000256" key="4">
    <source>
        <dbReference type="ARBA" id="ARBA00022840"/>
    </source>
</evidence>
<dbReference type="PROSITE" id="PS50162">
    <property type="entry name" value="RECA_2"/>
    <property type="match status" value="1"/>
</dbReference>
<dbReference type="EMBL" id="BLJY01000008">
    <property type="protein sequence ID" value="GFF18153.1"/>
    <property type="molecule type" value="Genomic_DNA"/>
</dbReference>
<keyword evidence="6" id="KW-0539">Nucleus</keyword>
<keyword evidence="3" id="KW-0227">DNA damage</keyword>
<protein>
    <recommendedName>
        <fullName evidence="7">DNA repair protein RAD51 homolog 3</fullName>
    </recommendedName>
</protein>
<evidence type="ECO:0000256" key="8">
    <source>
        <dbReference type="SAM" id="MobiDB-lite"/>
    </source>
</evidence>
<organism evidence="10 11">
    <name type="scientific">Aspergillus terreus</name>
    <dbReference type="NCBI Taxonomy" id="33178"/>
    <lineage>
        <taxon>Eukaryota</taxon>
        <taxon>Fungi</taxon>
        <taxon>Dikarya</taxon>
        <taxon>Ascomycota</taxon>
        <taxon>Pezizomycotina</taxon>
        <taxon>Eurotiomycetes</taxon>
        <taxon>Eurotiomycetidae</taxon>
        <taxon>Eurotiales</taxon>
        <taxon>Aspergillaceae</taxon>
        <taxon>Aspergillus</taxon>
        <taxon>Aspergillus subgen. Circumdati</taxon>
    </lineage>
</organism>
<dbReference type="GO" id="GO:0000400">
    <property type="term" value="F:four-way junction DNA binding"/>
    <property type="evidence" value="ECO:0007669"/>
    <property type="project" value="TreeGrafter"/>
</dbReference>
<comment type="subcellular location">
    <subcellularLocation>
        <location evidence="1">Nucleus</location>
    </subcellularLocation>
</comment>
<dbReference type="GO" id="GO:0005657">
    <property type="term" value="C:replication fork"/>
    <property type="evidence" value="ECO:0007669"/>
    <property type="project" value="TreeGrafter"/>
</dbReference>
<accession>A0A5M3Z9B5</accession>
<dbReference type="Gene3D" id="3.40.50.300">
    <property type="entry name" value="P-loop containing nucleotide triphosphate hydrolases"/>
    <property type="match status" value="1"/>
</dbReference>
<evidence type="ECO:0000313" key="10">
    <source>
        <dbReference type="EMBL" id="GFF18153.1"/>
    </source>
</evidence>
<evidence type="ECO:0000256" key="6">
    <source>
        <dbReference type="ARBA" id="ARBA00023242"/>
    </source>
</evidence>
<keyword evidence="11" id="KW-1185">Reference proteome</keyword>
<evidence type="ECO:0000256" key="2">
    <source>
        <dbReference type="ARBA" id="ARBA00022741"/>
    </source>
</evidence>
<name>A0A5M3Z9B5_ASPTE</name>
<dbReference type="GO" id="GO:0005524">
    <property type="term" value="F:ATP binding"/>
    <property type="evidence" value="ECO:0007669"/>
    <property type="project" value="UniProtKB-KW"/>
</dbReference>
<feature type="compositionally biased region" description="Acidic residues" evidence="8">
    <location>
        <begin position="357"/>
        <end position="385"/>
    </location>
</feature>
<dbReference type="AlphaFoldDB" id="A0A5M3Z9B5"/>
<keyword evidence="2" id="KW-0547">Nucleotide-binding</keyword>
<dbReference type="OrthoDB" id="5957327at2759"/>
<dbReference type="InterPro" id="IPR013632">
    <property type="entry name" value="Rad51_C"/>
</dbReference>
<evidence type="ECO:0000256" key="3">
    <source>
        <dbReference type="ARBA" id="ARBA00022763"/>
    </source>
</evidence>
<gene>
    <name evidence="10" type="ORF">ATEIFO6365_0008009400</name>
</gene>
<dbReference type="GO" id="GO:0007131">
    <property type="term" value="P:reciprocal meiotic recombination"/>
    <property type="evidence" value="ECO:0007669"/>
    <property type="project" value="TreeGrafter"/>
</dbReference>
<dbReference type="Pfam" id="PF08423">
    <property type="entry name" value="Rad51"/>
    <property type="match status" value="1"/>
</dbReference>
<dbReference type="PANTHER" id="PTHR46239">
    <property type="entry name" value="DNA REPAIR PROTEIN RAD51 HOMOLOG 3 RAD51C"/>
    <property type="match status" value="1"/>
</dbReference>
<dbReference type="SUPFAM" id="SSF52540">
    <property type="entry name" value="P-loop containing nucleoside triphosphate hydrolases"/>
    <property type="match status" value="1"/>
</dbReference>
<evidence type="ECO:0000259" key="9">
    <source>
        <dbReference type="PROSITE" id="PS50162"/>
    </source>
</evidence>
<dbReference type="InterPro" id="IPR027417">
    <property type="entry name" value="P-loop_NTPase"/>
</dbReference>
<dbReference type="Proteomes" id="UP000452235">
    <property type="component" value="Unassembled WGS sequence"/>
</dbReference>
<dbReference type="GO" id="GO:0140664">
    <property type="term" value="F:ATP-dependent DNA damage sensor activity"/>
    <property type="evidence" value="ECO:0007669"/>
    <property type="project" value="InterPro"/>
</dbReference>
<keyword evidence="10" id="KW-0378">Hydrolase</keyword>
<dbReference type="VEuPathDB" id="FungiDB:ATEG_06346"/>
<keyword evidence="4" id="KW-0067">ATP-binding</keyword>
<sequence>MIRQDFLGLSSQEPRRVVSFPASQSLHASTASTPGAIATGIPRLDEAICPGSTDETASNSVPATKGIPRGHVTEVFGPPGVGKTSLALSLACNALQEEGPGKVVWIDTGSPLPRPRLREMLLRSTDKTSSKQTPEDLANNLVYLRAPTLPHLLALILHPPPDFPPEETKLLVIDSASALFPPYFPNPSELRARLAQSKVTDKAQIHWLTNRKWNVLSELASSLVRLATTRRLAVLAVNQAHTKIRGHPRATLCPVLAGGAWEASVYTRIVLYWDFSTGAGEDADGAPRAVRFAEVTKRAGRLLAVRAEENIVPFRVESDGGQNDLDALDETPAPCAVADEPADVPSTSQRKRKVDEIADSQDEDDSDGEFGWTEGDDAGLLEGDE</sequence>
<feature type="region of interest" description="Disordered" evidence="8">
    <location>
        <begin position="335"/>
        <end position="385"/>
    </location>
</feature>
<dbReference type="InterPro" id="IPR003593">
    <property type="entry name" value="AAA+_ATPase"/>
</dbReference>
<dbReference type="PANTHER" id="PTHR46239:SF1">
    <property type="entry name" value="DNA REPAIR PROTEIN RAD51 HOMOLOG 3"/>
    <property type="match status" value="1"/>
</dbReference>